<organism evidence="2 3">
    <name type="scientific">Actinocorallia libanotica</name>
    <dbReference type="NCBI Taxonomy" id="46162"/>
    <lineage>
        <taxon>Bacteria</taxon>
        <taxon>Bacillati</taxon>
        <taxon>Actinomycetota</taxon>
        <taxon>Actinomycetes</taxon>
        <taxon>Streptosporangiales</taxon>
        <taxon>Thermomonosporaceae</taxon>
        <taxon>Actinocorallia</taxon>
    </lineage>
</organism>
<dbReference type="InterPro" id="IPR025121">
    <property type="entry name" value="GTPase_HflX_N"/>
</dbReference>
<feature type="domain" description="GTPase HflX N-terminal" evidence="1">
    <location>
        <begin position="73"/>
        <end position="127"/>
    </location>
</feature>
<dbReference type="Proteomes" id="UP001500665">
    <property type="component" value="Unassembled WGS sequence"/>
</dbReference>
<sequence>MSGPREIIEGRDVLIAGLFSAKQKEHLECMGALAAEVAVLGGRVAGCFVQRRGISGGKKGNAPGGKGNMSRPYSSRTLMSTGKIREIVQERTSADAVAVVFFNPLTDRQRKVLAELLGCPVFSRTDLHPTAAAASARAEPQSRLLQPGP</sequence>
<proteinExistence type="predicted"/>
<dbReference type="RefSeq" id="WP_344246210.1">
    <property type="nucleotide sequence ID" value="NZ_BAAAHH010000045.1"/>
</dbReference>
<protein>
    <recommendedName>
        <fullName evidence="1">GTPase HflX N-terminal domain-containing protein</fullName>
    </recommendedName>
</protein>
<comment type="caution">
    <text evidence="2">The sequence shown here is derived from an EMBL/GenBank/DDBJ whole genome shotgun (WGS) entry which is preliminary data.</text>
</comment>
<evidence type="ECO:0000259" key="1">
    <source>
        <dbReference type="Pfam" id="PF13167"/>
    </source>
</evidence>
<evidence type="ECO:0000313" key="2">
    <source>
        <dbReference type="EMBL" id="GAA0966637.1"/>
    </source>
</evidence>
<dbReference type="EMBL" id="BAAAHH010000045">
    <property type="protein sequence ID" value="GAA0966637.1"/>
    <property type="molecule type" value="Genomic_DNA"/>
</dbReference>
<gene>
    <name evidence="2" type="ORF">GCM10009550_69360</name>
</gene>
<evidence type="ECO:0000313" key="3">
    <source>
        <dbReference type="Proteomes" id="UP001500665"/>
    </source>
</evidence>
<name>A0ABP4CG28_9ACTN</name>
<dbReference type="Pfam" id="PF13167">
    <property type="entry name" value="GTP-bdg_N"/>
    <property type="match status" value="1"/>
</dbReference>
<reference evidence="3" key="1">
    <citation type="journal article" date="2019" name="Int. J. Syst. Evol. Microbiol.">
        <title>The Global Catalogue of Microorganisms (GCM) 10K type strain sequencing project: providing services to taxonomists for standard genome sequencing and annotation.</title>
        <authorList>
            <consortium name="The Broad Institute Genomics Platform"/>
            <consortium name="The Broad Institute Genome Sequencing Center for Infectious Disease"/>
            <person name="Wu L."/>
            <person name="Ma J."/>
        </authorList>
    </citation>
    <scope>NUCLEOTIDE SEQUENCE [LARGE SCALE GENOMIC DNA]</scope>
    <source>
        <strain evidence="3">JCM 10696</strain>
    </source>
</reference>
<keyword evidence="3" id="KW-1185">Reference proteome</keyword>
<accession>A0ABP4CG28</accession>